<proteinExistence type="predicted"/>
<feature type="transmembrane region" description="Helical" evidence="2">
    <location>
        <begin position="36"/>
        <end position="60"/>
    </location>
</feature>
<dbReference type="EMBL" id="MU005585">
    <property type="protein sequence ID" value="KAF2683044.1"/>
    <property type="molecule type" value="Genomic_DNA"/>
</dbReference>
<sequence>MSLVDAYHVHLGFWTNWEHGKIEGATITLSRRNGGLLVAFIAIFVGAAGKSFWRLACFLLHRMLSQSRPQDGIYHQIQAVLRNSDTAQDAAWSLSQVMWAWRLPARLRKPFPRLLGIIILAIFVSVSFGVAGVFSSQITTDTANEVLLKGNNCGPLDIDSGKDPVAYNLLFNPYQVKRVTAYSNYAQTCYTTNTTAAAEDCRPYVQPSLKSTSTRNASCPFASEMCKSQSDNLIVDTGFIDSNKDLGINAPPENRFQMRFVHHCAPLVTEGYSNVSGKVNSTELFQQYYYGNVSETVNYTQEVSLNETASYDGLKVGRSRARADYGISIMKAYGGSVERSKTYSMFEPIAQLQRLDADVMLFFLTARGIKYTEAVNDPWFSAHREGPKHGNLFNDTPQPSYLKDEPLSVMGCTMQMQICNPNLPEGKRCEKLRGFIDNSYQVEDLYEKQSQKQALTWANLIFGLGWFSISGIVDSWGISSLVSRQNLANNFQGPMPDNQWQLEVEHWVGASMASLQGVFVESGNGPSPAYQQFRHAPNNTDEWNICKNQKIMSTKYSSFSVLGVSLILLFGGLFIFLDFTLPHIVDYIQIRRSRKRPNPSGTYARLEWDTNTTLQLQRLAHEQIGVGTWSSRWGHPITEKGEKLAMVDVRDEEHTLFIVPQNWEGSGNAHSEKPGTAGSSSDVASCSDVDGGIKMKPLSTRTDTFDTLDTLRVKRVDTDKSFPSGRKKVRRVDTKATLVNDSSSTGEITPITEAFRSGSGSDENTRKR</sequence>
<evidence type="ECO:0000256" key="1">
    <source>
        <dbReference type="SAM" id="MobiDB-lite"/>
    </source>
</evidence>
<evidence type="ECO:0000313" key="4">
    <source>
        <dbReference type="Proteomes" id="UP000799291"/>
    </source>
</evidence>
<keyword evidence="4" id="KW-1185">Reference proteome</keyword>
<dbReference type="Proteomes" id="UP000799291">
    <property type="component" value="Unassembled WGS sequence"/>
</dbReference>
<protein>
    <submittedName>
        <fullName evidence="3">Uncharacterized protein</fullName>
    </submittedName>
</protein>
<evidence type="ECO:0000313" key="3">
    <source>
        <dbReference type="EMBL" id="KAF2683044.1"/>
    </source>
</evidence>
<name>A0A6G1IXS3_9PLEO</name>
<dbReference type="OrthoDB" id="3540210at2759"/>
<gene>
    <name evidence="3" type="ORF">K458DRAFT_419269</name>
</gene>
<feature type="transmembrane region" description="Helical" evidence="2">
    <location>
        <begin position="559"/>
        <end position="585"/>
    </location>
</feature>
<keyword evidence="2" id="KW-0472">Membrane</keyword>
<accession>A0A6G1IXS3</accession>
<feature type="region of interest" description="Disordered" evidence="1">
    <location>
        <begin position="740"/>
        <end position="768"/>
    </location>
</feature>
<organism evidence="3 4">
    <name type="scientific">Lentithecium fluviatile CBS 122367</name>
    <dbReference type="NCBI Taxonomy" id="1168545"/>
    <lineage>
        <taxon>Eukaryota</taxon>
        <taxon>Fungi</taxon>
        <taxon>Dikarya</taxon>
        <taxon>Ascomycota</taxon>
        <taxon>Pezizomycotina</taxon>
        <taxon>Dothideomycetes</taxon>
        <taxon>Pleosporomycetidae</taxon>
        <taxon>Pleosporales</taxon>
        <taxon>Massarineae</taxon>
        <taxon>Lentitheciaceae</taxon>
        <taxon>Lentithecium</taxon>
    </lineage>
</organism>
<reference evidence="3" key="1">
    <citation type="journal article" date="2020" name="Stud. Mycol.">
        <title>101 Dothideomycetes genomes: a test case for predicting lifestyles and emergence of pathogens.</title>
        <authorList>
            <person name="Haridas S."/>
            <person name="Albert R."/>
            <person name="Binder M."/>
            <person name="Bloem J."/>
            <person name="Labutti K."/>
            <person name="Salamov A."/>
            <person name="Andreopoulos B."/>
            <person name="Baker S."/>
            <person name="Barry K."/>
            <person name="Bills G."/>
            <person name="Bluhm B."/>
            <person name="Cannon C."/>
            <person name="Castanera R."/>
            <person name="Culley D."/>
            <person name="Daum C."/>
            <person name="Ezra D."/>
            <person name="Gonzalez J."/>
            <person name="Henrissat B."/>
            <person name="Kuo A."/>
            <person name="Liang C."/>
            <person name="Lipzen A."/>
            <person name="Lutzoni F."/>
            <person name="Magnuson J."/>
            <person name="Mondo S."/>
            <person name="Nolan M."/>
            <person name="Ohm R."/>
            <person name="Pangilinan J."/>
            <person name="Park H.-J."/>
            <person name="Ramirez L."/>
            <person name="Alfaro M."/>
            <person name="Sun H."/>
            <person name="Tritt A."/>
            <person name="Yoshinaga Y."/>
            <person name="Zwiers L.-H."/>
            <person name="Turgeon B."/>
            <person name="Goodwin S."/>
            <person name="Spatafora J."/>
            <person name="Crous P."/>
            <person name="Grigoriev I."/>
        </authorList>
    </citation>
    <scope>NUCLEOTIDE SEQUENCE</scope>
    <source>
        <strain evidence="3">CBS 122367</strain>
    </source>
</reference>
<feature type="transmembrane region" description="Helical" evidence="2">
    <location>
        <begin position="114"/>
        <end position="134"/>
    </location>
</feature>
<feature type="region of interest" description="Disordered" evidence="1">
    <location>
        <begin position="662"/>
        <end position="697"/>
    </location>
</feature>
<feature type="compositionally biased region" description="Low complexity" evidence="1">
    <location>
        <begin position="677"/>
        <end position="692"/>
    </location>
</feature>
<evidence type="ECO:0000256" key="2">
    <source>
        <dbReference type="SAM" id="Phobius"/>
    </source>
</evidence>
<keyword evidence="2" id="KW-0812">Transmembrane</keyword>
<dbReference type="AlphaFoldDB" id="A0A6G1IXS3"/>
<keyword evidence="2" id="KW-1133">Transmembrane helix</keyword>